<dbReference type="EMBL" id="MQWD01000001">
    <property type="protein sequence ID" value="PAP75926.1"/>
    <property type="molecule type" value="Genomic_DNA"/>
</dbReference>
<dbReference type="InterPro" id="IPR036188">
    <property type="entry name" value="FAD/NAD-bd_sf"/>
</dbReference>
<dbReference type="AlphaFoldDB" id="A0A271IXF6"/>
<sequence length="416" mass="45449">MQTLLILGGGTAGTMAANKLRRELDPDAWSVTVIDKSETHLYQPGLLFVPFGVYEPERLTRPGRDVLDGGIELIVAEVAEVEPNKDRVLLADGRPVAYDVLIVATGTAPRPAETPGLDGPLWYRDAFDFYTLEGATALRDRLATWDGGRLVVFLAESVFKCPVAPLEFAFLADSFFEARGIRDRVEITYVTPLSGAFTKPKAGAFLGGLMDEKGIAVVPDFYAERVDAERKTLVAYDEREVPFDLLVAVPVNMGADLVGASGMGDADDLNYVPTDRHTLRSRDHDNVFVIGDATNLPTSKAGSVAHFEAEILTENVLHWIAGEPLAAEFDGHANCFIETGHGKAALIDFNYDTEPLPGDFPLPVLGPMRLLKETRTNHLGKLAFEWIYWHRLLSGKPLPVSTEMSMLGKRLDAAPA</sequence>
<dbReference type="InterPro" id="IPR023753">
    <property type="entry name" value="FAD/NAD-binding_dom"/>
</dbReference>
<feature type="domain" description="FAD/NAD(P)-binding" evidence="1">
    <location>
        <begin position="4"/>
        <end position="297"/>
    </location>
</feature>
<proteinExistence type="predicted"/>
<name>A0A271IXF6_9BACT</name>
<dbReference type="PANTHER" id="PTHR43755">
    <property type="match status" value="1"/>
</dbReference>
<evidence type="ECO:0000313" key="2">
    <source>
        <dbReference type="EMBL" id="PAP75926.1"/>
    </source>
</evidence>
<comment type="caution">
    <text evidence="2">The sequence shown here is derived from an EMBL/GenBank/DDBJ whole genome shotgun (WGS) entry which is preliminary data.</text>
</comment>
<organism evidence="2 3">
    <name type="scientific">Rubrivirga marina</name>
    <dbReference type="NCBI Taxonomy" id="1196024"/>
    <lineage>
        <taxon>Bacteria</taxon>
        <taxon>Pseudomonadati</taxon>
        <taxon>Rhodothermota</taxon>
        <taxon>Rhodothermia</taxon>
        <taxon>Rhodothermales</taxon>
        <taxon>Rubricoccaceae</taxon>
        <taxon>Rubrivirga</taxon>
    </lineage>
</organism>
<dbReference type="PANTHER" id="PTHR43755:SF1">
    <property type="entry name" value="FAD-DEPENDENT PYRIDINE NUCLEOTIDE-DISULPHIDE OXIDOREDUCTASE"/>
    <property type="match status" value="1"/>
</dbReference>
<evidence type="ECO:0000313" key="3">
    <source>
        <dbReference type="Proteomes" id="UP000216339"/>
    </source>
</evidence>
<accession>A0A271IXF6</accession>
<dbReference type="SUPFAM" id="SSF51905">
    <property type="entry name" value="FAD/NAD(P)-binding domain"/>
    <property type="match status" value="2"/>
</dbReference>
<dbReference type="Gene3D" id="3.50.50.60">
    <property type="entry name" value="FAD/NAD(P)-binding domain"/>
    <property type="match status" value="2"/>
</dbReference>
<evidence type="ECO:0000259" key="1">
    <source>
        <dbReference type="Pfam" id="PF07992"/>
    </source>
</evidence>
<dbReference type="OrthoDB" id="9805710at2"/>
<dbReference type="Pfam" id="PF07992">
    <property type="entry name" value="Pyr_redox_2"/>
    <property type="match status" value="1"/>
</dbReference>
<dbReference type="Proteomes" id="UP000216339">
    <property type="component" value="Unassembled WGS sequence"/>
</dbReference>
<reference evidence="2 3" key="1">
    <citation type="submission" date="2016-11" db="EMBL/GenBank/DDBJ databases">
        <title>Study of marine rhodopsin-containing bacteria.</title>
        <authorList>
            <person name="Yoshizawa S."/>
            <person name="Kumagai Y."/>
            <person name="Kogure K."/>
        </authorList>
    </citation>
    <scope>NUCLEOTIDE SEQUENCE [LARGE SCALE GENOMIC DNA]</scope>
    <source>
        <strain evidence="2 3">SAORIC-28</strain>
    </source>
</reference>
<dbReference type="PRINTS" id="PR00368">
    <property type="entry name" value="FADPNR"/>
</dbReference>
<keyword evidence="3" id="KW-1185">Reference proteome</keyword>
<dbReference type="InterPro" id="IPR052541">
    <property type="entry name" value="SQRD"/>
</dbReference>
<gene>
    <name evidence="2" type="ORF">BSZ37_05465</name>
</gene>
<protein>
    <submittedName>
        <fullName evidence="2">Oxidoreductase</fullName>
    </submittedName>
</protein>
<dbReference type="GO" id="GO:0016491">
    <property type="term" value="F:oxidoreductase activity"/>
    <property type="evidence" value="ECO:0007669"/>
    <property type="project" value="InterPro"/>
</dbReference>
<dbReference type="RefSeq" id="WP_095509567.1">
    <property type="nucleotide sequence ID" value="NZ_MQWD01000001.1"/>
</dbReference>